<dbReference type="InterPro" id="IPR027417">
    <property type="entry name" value="P-loop_NTPase"/>
</dbReference>
<dbReference type="InParanoid" id="A0A409XMK7"/>
<dbReference type="Proteomes" id="UP000283269">
    <property type="component" value="Unassembled WGS sequence"/>
</dbReference>
<dbReference type="EMBL" id="NHYD01001195">
    <property type="protein sequence ID" value="PPQ91974.1"/>
    <property type="molecule type" value="Genomic_DNA"/>
</dbReference>
<dbReference type="AlphaFoldDB" id="A0A409XMK7"/>
<dbReference type="STRING" id="93625.A0A409XMK7"/>
<gene>
    <name evidence="3" type="ORF">CVT25_004549</name>
</gene>
<dbReference type="SUPFAM" id="SSF52540">
    <property type="entry name" value="P-loop containing nucleoside triphosphate hydrolases"/>
    <property type="match status" value="1"/>
</dbReference>
<keyword evidence="4" id="KW-1185">Reference proteome</keyword>
<dbReference type="InterPro" id="IPR056884">
    <property type="entry name" value="NPHP3-like_N"/>
</dbReference>
<accession>A0A409XMK7</accession>
<dbReference type="OrthoDB" id="3014077at2759"/>
<dbReference type="Pfam" id="PF24883">
    <property type="entry name" value="NPHP3_N"/>
    <property type="match status" value="1"/>
</dbReference>
<dbReference type="PANTHER" id="PTHR10039">
    <property type="entry name" value="AMELOGENIN"/>
    <property type="match status" value="1"/>
</dbReference>
<keyword evidence="1" id="KW-0677">Repeat</keyword>
<evidence type="ECO:0000259" key="2">
    <source>
        <dbReference type="Pfam" id="PF24883"/>
    </source>
</evidence>
<dbReference type="Gene3D" id="3.40.50.300">
    <property type="entry name" value="P-loop containing nucleotide triphosphate hydrolases"/>
    <property type="match status" value="1"/>
</dbReference>
<protein>
    <recommendedName>
        <fullName evidence="2">Nephrocystin 3-like N-terminal domain-containing protein</fullName>
    </recommendedName>
</protein>
<evidence type="ECO:0000313" key="3">
    <source>
        <dbReference type="EMBL" id="PPQ91974.1"/>
    </source>
</evidence>
<organism evidence="3 4">
    <name type="scientific">Psilocybe cyanescens</name>
    <dbReference type="NCBI Taxonomy" id="93625"/>
    <lineage>
        <taxon>Eukaryota</taxon>
        <taxon>Fungi</taxon>
        <taxon>Dikarya</taxon>
        <taxon>Basidiomycota</taxon>
        <taxon>Agaricomycotina</taxon>
        <taxon>Agaricomycetes</taxon>
        <taxon>Agaricomycetidae</taxon>
        <taxon>Agaricales</taxon>
        <taxon>Agaricineae</taxon>
        <taxon>Strophariaceae</taxon>
        <taxon>Psilocybe</taxon>
    </lineage>
</organism>
<feature type="domain" description="Nephrocystin 3-like N-terminal" evidence="2">
    <location>
        <begin position="10"/>
        <end position="165"/>
    </location>
</feature>
<proteinExistence type="predicted"/>
<reference evidence="3 4" key="1">
    <citation type="journal article" date="2018" name="Evol. Lett.">
        <title>Horizontal gene cluster transfer increased hallucinogenic mushroom diversity.</title>
        <authorList>
            <person name="Reynolds H.T."/>
            <person name="Vijayakumar V."/>
            <person name="Gluck-Thaler E."/>
            <person name="Korotkin H.B."/>
            <person name="Matheny P.B."/>
            <person name="Slot J.C."/>
        </authorList>
    </citation>
    <scope>NUCLEOTIDE SEQUENCE [LARGE SCALE GENOMIC DNA]</scope>
    <source>
        <strain evidence="3 4">2631</strain>
    </source>
</reference>
<sequence>MDWISGLNEDTRDALIMWLYGAAGAGKSAIAQTVAEILEDQHFVLASFFFSRNDPQRGTAKLLVTTLAYQLAVMLPPVFRERLGLAFENDPLITTRSLEAQFKNLIREPLLELLHSGFSTNKHIAVIIDGLDECDDPKVQSRVIDLAFRLLNSRDLPLRILIASRPETEISSSFNTKPFSTLARIALDHNYQSEWDIRDFLVDELNEIKTQHRLRSYIPIGWPAEDSLDILVQKSSGQFIYASTVVKYAASPRHRPTHRLEIVLSIHQPSEGDSPFAELDALYRHILMGVEDVDLILQIIGFVVLHPPSYFYSSVTFIEAFLSLAPGNVQLLMQNLGSLVLVENDPDNPYGAEVITVRILHASLRDYLLDQSRSKDFFLDHLKMHTQYAELCLAHMTALPALQFNLSLHPFTGMSSMF</sequence>
<dbReference type="PANTHER" id="PTHR10039:SF16">
    <property type="entry name" value="GPI INOSITOL-DEACYLASE"/>
    <property type="match status" value="1"/>
</dbReference>
<name>A0A409XMK7_PSICY</name>
<evidence type="ECO:0000313" key="4">
    <source>
        <dbReference type="Proteomes" id="UP000283269"/>
    </source>
</evidence>
<evidence type="ECO:0000256" key="1">
    <source>
        <dbReference type="ARBA" id="ARBA00022737"/>
    </source>
</evidence>
<comment type="caution">
    <text evidence="3">The sequence shown here is derived from an EMBL/GenBank/DDBJ whole genome shotgun (WGS) entry which is preliminary data.</text>
</comment>